<protein>
    <recommendedName>
        <fullName evidence="3">Amino acid--[acyl-carrier-protein] ligase</fullName>
    </recommendedName>
</protein>
<reference evidence="1 2" key="1">
    <citation type="submission" date="2015-05" db="EMBL/GenBank/DDBJ databases">
        <title>Draft genome sequence of the bacterium Gordonia jacobaea a new member of the Gordonia genus.</title>
        <authorList>
            <person name="Jimenez-Galisteo G."/>
            <person name="Dominguez A."/>
            <person name="Munoz E."/>
            <person name="Vinas M."/>
        </authorList>
    </citation>
    <scope>NUCLEOTIDE SEQUENCE [LARGE SCALE GENOMIC DNA]</scope>
    <source>
        <strain evidence="2">mv1</strain>
    </source>
</reference>
<organism evidence="1 2">
    <name type="scientific">Gordonia jacobaea</name>
    <dbReference type="NCBI Taxonomy" id="122202"/>
    <lineage>
        <taxon>Bacteria</taxon>
        <taxon>Bacillati</taxon>
        <taxon>Actinomycetota</taxon>
        <taxon>Actinomycetes</taxon>
        <taxon>Mycobacteriales</taxon>
        <taxon>Gordoniaceae</taxon>
        <taxon>Gordonia</taxon>
    </lineage>
</organism>
<dbReference type="Gene3D" id="3.30.930.10">
    <property type="entry name" value="Bira Bifunctional Protein, Domain 2"/>
    <property type="match status" value="1"/>
</dbReference>
<name>A0ABR5I758_9ACTN</name>
<evidence type="ECO:0008006" key="3">
    <source>
        <dbReference type="Google" id="ProtNLM"/>
    </source>
</evidence>
<dbReference type="NCBIfam" id="NF005479">
    <property type="entry name" value="PRK07080.1"/>
    <property type="match status" value="1"/>
</dbReference>
<comment type="caution">
    <text evidence="1">The sequence shown here is derived from an EMBL/GenBank/DDBJ whole genome shotgun (WGS) entry which is preliminary data.</text>
</comment>
<evidence type="ECO:0000313" key="1">
    <source>
        <dbReference type="EMBL" id="KNA89524.1"/>
    </source>
</evidence>
<dbReference type="Proteomes" id="UP000037247">
    <property type="component" value="Unassembled WGS sequence"/>
</dbReference>
<dbReference type="RefSeq" id="WP_049700796.1">
    <property type="nucleotide sequence ID" value="NZ_LDTZ01000024.1"/>
</dbReference>
<accession>A0ABR5I758</accession>
<dbReference type="SUPFAM" id="SSF55681">
    <property type="entry name" value="Class II aaRS and biotin synthetases"/>
    <property type="match status" value="1"/>
</dbReference>
<gene>
    <name evidence="1" type="ORF">ABW18_20275</name>
</gene>
<sequence>MTDQLIVDLPVAHRQFRDQLIAAGHLIPSGLDGLYGRGAEYEAAFAGVDRIMWQAGVDAHGEENITRFRFPPIFPREAYEKTDYIASFPQLTGAISTFTGGSAEHRSLLLDREAGLPWDGHLSSAGTMLVSAACHPLYSTLPNTLPEGGSRYNVHGYCFRHEPSDDPLRMQAFRMQEFVYVGDPEGAKEHRATWTRVAHEIFVKLHLLADDVPANDPFFGRTGKMLASNQLEENLKTELVVRLYGDLDDGTALLSCNNHQDHFGTGFDISTADGEPAHSACVGIGMDRITLALFAIHGIDSSDWPVEVRAALAL</sequence>
<dbReference type="EMBL" id="LDTZ01000024">
    <property type="protein sequence ID" value="KNA89524.1"/>
    <property type="molecule type" value="Genomic_DNA"/>
</dbReference>
<keyword evidence="2" id="KW-1185">Reference proteome</keyword>
<dbReference type="InterPro" id="IPR045864">
    <property type="entry name" value="aa-tRNA-synth_II/BPL/LPL"/>
</dbReference>
<proteinExistence type="predicted"/>
<evidence type="ECO:0000313" key="2">
    <source>
        <dbReference type="Proteomes" id="UP000037247"/>
    </source>
</evidence>